<organism evidence="3 4">
    <name type="scientific">Durusdinium trenchii</name>
    <dbReference type="NCBI Taxonomy" id="1381693"/>
    <lineage>
        <taxon>Eukaryota</taxon>
        <taxon>Sar</taxon>
        <taxon>Alveolata</taxon>
        <taxon>Dinophyceae</taxon>
        <taxon>Suessiales</taxon>
        <taxon>Symbiodiniaceae</taxon>
        <taxon>Durusdinium</taxon>
    </lineage>
</organism>
<dbReference type="InterPro" id="IPR027417">
    <property type="entry name" value="P-loop_NTPase"/>
</dbReference>
<dbReference type="EMBL" id="CAXAMN010026929">
    <property type="protein sequence ID" value="CAK9107082.1"/>
    <property type="molecule type" value="Genomic_DNA"/>
</dbReference>
<protein>
    <recommendedName>
        <fullName evidence="2">G domain-containing protein</fullName>
    </recommendedName>
</protein>
<gene>
    <name evidence="3" type="ORF">CCMP2556_LOCUS50009</name>
</gene>
<feature type="compositionally biased region" description="Polar residues" evidence="1">
    <location>
        <begin position="14"/>
        <end position="26"/>
    </location>
</feature>
<proteinExistence type="predicted"/>
<comment type="caution">
    <text evidence="3">The sequence shown here is derived from an EMBL/GenBank/DDBJ whole genome shotgun (WGS) entry which is preliminary data.</text>
</comment>
<dbReference type="Pfam" id="PF01926">
    <property type="entry name" value="MMR_HSR1"/>
    <property type="match status" value="1"/>
</dbReference>
<dbReference type="InterPro" id="IPR006073">
    <property type="entry name" value="GTP-bd"/>
</dbReference>
<sequence length="604" mass="67124">MAAAVVNKRDLSSDQESAVSQQSTETRISDEATENSSEQTEEVVATLDGLNDWMKNLKGFATKGLNFLEKWQLKHCEIQSLQEACSRLKDACQSCEQQDRLILAGGGNVGKSTIANALLDTPRFWPTACYCMTSRICEAHYDAAADGKPVPKDLVHKSATSEREEFQQPLEVPNPSPFLKPGVILVDLPGLDQEDEYMERLDEYMKAHSADSVALFYVIDVNNKIRVPDRDFFRKLIKPPWQSLSQNLVLMVNKCDLGSTGNGVTSDEEVPDYAKLIDDITREAQNYCTPKVISISMKDKKMNHPSALSKWEEVEAKACVAIRQLKCKRFIKVLVSLEKATHVLECVMKNDQELRAELDHRRSCLDKAEAVVERLKAGKDQRVANRAAEIRSVLVEKQEEHLQALLRTNVPNHWMSPGKLKMFREDVCQIIQDMVANDIQRSAATSDEVSVVMRVLAVASAVAAVGAMTTELASSLGLLAATGWCPPALAVGGVVVGAACLKWLVSIVRDGAMVDEGYVKRLFADLYTEVIKTQPSEAAEAEYVSIWNQAKEAMTEQQNLSRLLEKEAGLHCLDANFKDECSQLLQELAILPKLCKQGLVHWID</sequence>
<keyword evidence="4" id="KW-1185">Reference proteome</keyword>
<name>A0ABP0S406_9DINO</name>
<evidence type="ECO:0000313" key="3">
    <source>
        <dbReference type="EMBL" id="CAK9107082.1"/>
    </source>
</evidence>
<evidence type="ECO:0000313" key="4">
    <source>
        <dbReference type="Proteomes" id="UP001642484"/>
    </source>
</evidence>
<feature type="region of interest" description="Disordered" evidence="1">
    <location>
        <begin position="1"/>
        <end position="40"/>
    </location>
</feature>
<dbReference type="SUPFAM" id="SSF52540">
    <property type="entry name" value="P-loop containing nucleoside triphosphate hydrolases"/>
    <property type="match status" value="1"/>
</dbReference>
<dbReference type="Gene3D" id="3.40.50.300">
    <property type="entry name" value="P-loop containing nucleotide triphosphate hydrolases"/>
    <property type="match status" value="1"/>
</dbReference>
<feature type="domain" description="G" evidence="2">
    <location>
        <begin position="102"/>
        <end position="253"/>
    </location>
</feature>
<evidence type="ECO:0000259" key="2">
    <source>
        <dbReference type="Pfam" id="PF01926"/>
    </source>
</evidence>
<accession>A0ABP0S406</accession>
<reference evidence="3 4" key="1">
    <citation type="submission" date="2024-02" db="EMBL/GenBank/DDBJ databases">
        <authorList>
            <person name="Chen Y."/>
            <person name="Shah S."/>
            <person name="Dougan E. K."/>
            <person name="Thang M."/>
            <person name="Chan C."/>
        </authorList>
    </citation>
    <scope>NUCLEOTIDE SEQUENCE [LARGE SCALE GENOMIC DNA]</scope>
</reference>
<evidence type="ECO:0000256" key="1">
    <source>
        <dbReference type="SAM" id="MobiDB-lite"/>
    </source>
</evidence>
<dbReference type="Proteomes" id="UP001642484">
    <property type="component" value="Unassembled WGS sequence"/>
</dbReference>